<dbReference type="AlphaFoldDB" id="A0A8J7BWU4"/>
<dbReference type="EMBL" id="JACXAE010000026">
    <property type="protein sequence ID" value="MBD2771603.1"/>
    <property type="molecule type" value="Genomic_DNA"/>
</dbReference>
<keyword evidence="1" id="KW-0472">Membrane</keyword>
<evidence type="ECO:0000256" key="1">
    <source>
        <dbReference type="SAM" id="Phobius"/>
    </source>
</evidence>
<keyword evidence="1" id="KW-0812">Transmembrane</keyword>
<evidence type="ECO:0000313" key="3">
    <source>
        <dbReference type="Proteomes" id="UP000629098"/>
    </source>
</evidence>
<dbReference type="RefSeq" id="WP_190825899.1">
    <property type="nucleotide sequence ID" value="NZ_CAWPPI010000026.1"/>
</dbReference>
<feature type="transmembrane region" description="Helical" evidence="1">
    <location>
        <begin position="6"/>
        <end position="22"/>
    </location>
</feature>
<keyword evidence="3" id="KW-1185">Reference proteome</keyword>
<name>A0A8J7BWU4_9CYAN</name>
<keyword evidence="1" id="KW-1133">Transmembrane helix</keyword>
<dbReference type="Proteomes" id="UP000629098">
    <property type="component" value="Unassembled WGS sequence"/>
</dbReference>
<accession>A0A8J7BWU4</accession>
<organism evidence="2 3">
    <name type="scientific">Iningainema tapete BLCC-T55</name>
    <dbReference type="NCBI Taxonomy" id="2748662"/>
    <lineage>
        <taxon>Bacteria</taxon>
        <taxon>Bacillati</taxon>
        <taxon>Cyanobacteriota</taxon>
        <taxon>Cyanophyceae</taxon>
        <taxon>Nostocales</taxon>
        <taxon>Scytonemataceae</taxon>
        <taxon>Iningainema tapete</taxon>
    </lineage>
</organism>
<sequence length="99" mass="11644">MKDYLEIILGVLALIGIVYRVAKLESEMYEAIDGVGDALTERINLTLNEFRIHVAVYRERKEQVDYLIHGLDEKINHKFDRLYQEIKVLQKSHREDKNG</sequence>
<gene>
    <name evidence="2" type="ORF">ICL16_05695</name>
</gene>
<proteinExistence type="predicted"/>
<comment type="caution">
    <text evidence="2">The sequence shown here is derived from an EMBL/GenBank/DDBJ whole genome shotgun (WGS) entry which is preliminary data.</text>
</comment>
<reference evidence="2" key="1">
    <citation type="submission" date="2020-09" db="EMBL/GenBank/DDBJ databases">
        <title>Iningainema tapete sp. nov. (Scytonemataceae, Cyanobacteria) from greenhouses in central Florida (USA) produces two types of nodularin with biosynthetic potential for microcystin-LR and anabaenopeptins.</title>
        <authorList>
            <person name="Berthold D.E."/>
            <person name="Lefler F.W."/>
            <person name="Huang I.-S."/>
            <person name="Abdulla H."/>
            <person name="Zimba P.V."/>
            <person name="Laughinghouse H.D. IV."/>
        </authorList>
    </citation>
    <scope>NUCLEOTIDE SEQUENCE</scope>
    <source>
        <strain evidence="2">BLCCT55</strain>
    </source>
</reference>
<protein>
    <submittedName>
        <fullName evidence="2">Uncharacterized protein</fullName>
    </submittedName>
</protein>
<evidence type="ECO:0000313" key="2">
    <source>
        <dbReference type="EMBL" id="MBD2771603.1"/>
    </source>
</evidence>